<dbReference type="GeneID" id="98667247"/>
<protein>
    <submittedName>
        <fullName evidence="1">Uncharacterized protein</fullName>
    </submittedName>
</protein>
<dbReference type="AlphaFoldDB" id="A0A1I3TCL8"/>
<dbReference type="EMBL" id="FORY01000008">
    <property type="protein sequence ID" value="SFJ68705.1"/>
    <property type="molecule type" value="Genomic_DNA"/>
</dbReference>
<accession>A0A1I3TCL8</accession>
<gene>
    <name evidence="1" type="ORF">SAMN04488138_10863</name>
</gene>
<reference evidence="1 2" key="1">
    <citation type="submission" date="2016-10" db="EMBL/GenBank/DDBJ databases">
        <authorList>
            <person name="de Groot N.N."/>
        </authorList>
    </citation>
    <scope>NUCLEOTIDE SEQUENCE [LARGE SCALE GENOMIC DNA]</scope>
    <source>
        <strain evidence="1 2">CGMCC 1.8891</strain>
    </source>
</reference>
<evidence type="ECO:0000313" key="2">
    <source>
        <dbReference type="Proteomes" id="UP000183299"/>
    </source>
</evidence>
<sequence>MDMIVTTAIIFATLGVMVSYALFSAPTEQRLSIRIRADKPRRKH</sequence>
<evidence type="ECO:0000313" key="1">
    <source>
        <dbReference type="EMBL" id="SFJ68705.1"/>
    </source>
</evidence>
<name>A0A1I3TCL8_9RHOB</name>
<dbReference type="STRING" id="576117.SAMN04488138_10863"/>
<organism evidence="1 2">
    <name type="scientific">Celeribacter halophilus</name>
    <dbReference type="NCBI Taxonomy" id="576117"/>
    <lineage>
        <taxon>Bacteria</taxon>
        <taxon>Pseudomonadati</taxon>
        <taxon>Pseudomonadota</taxon>
        <taxon>Alphaproteobacteria</taxon>
        <taxon>Rhodobacterales</taxon>
        <taxon>Roseobacteraceae</taxon>
        <taxon>Celeribacter</taxon>
    </lineage>
</organism>
<dbReference type="RefSeq" id="WP_269446549.1">
    <property type="nucleotide sequence ID" value="NZ_FORY01000008.1"/>
</dbReference>
<proteinExistence type="predicted"/>
<dbReference type="Proteomes" id="UP000183299">
    <property type="component" value="Unassembled WGS sequence"/>
</dbReference>
<keyword evidence="2" id="KW-1185">Reference proteome</keyword>